<name>A0AAD7NU13_9AGAR</name>
<proteinExistence type="predicted"/>
<dbReference type="EMBL" id="JARKIB010000011">
    <property type="protein sequence ID" value="KAJ7775141.1"/>
    <property type="molecule type" value="Genomic_DNA"/>
</dbReference>
<keyword evidence="2" id="KW-1185">Reference proteome</keyword>
<evidence type="ECO:0000313" key="2">
    <source>
        <dbReference type="Proteomes" id="UP001215598"/>
    </source>
</evidence>
<dbReference type="Proteomes" id="UP001215598">
    <property type="component" value="Unassembled WGS sequence"/>
</dbReference>
<dbReference type="AlphaFoldDB" id="A0AAD7NU13"/>
<comment type="caution">
    <text evidence="1">The sequence shown here is derived from an EMBL/GenBank/DDBJ whole genome shotgun (WGS) entry which is preliminary data.</text>
</comment>
<accession>A0AAD7NU13</accession>
<reference evidence="1" key="1">
    <citation type="submission" date="2023-03" db="EMBL/GenBank/DDBJ databases">
        <title>Massive genome expansion in bonnet fungi (Mycena s.s.) driven by repeated elements and novel gene families across ecological guilds.</title>
        <authorList>
            <consortium name="Lawrence Berkeley National Laboratory"/>
            <person name="Harder C.B."/>
            <person name="Miyauchi S."/>
            <person name="Viragh M."/>
            <person name="Kuo A."/>
            <person name="Thoen E."/>
            <person name="Andreopoulos B."/>
            <person name="Lu D."/>
            <person name="Skrede I."/>
            <person name="Drula E."/>
            <person name="Henrissat B."/>
            <person name="Morin E."/>
            <person name="Kohler A."/>
            <person name="Barry K."/>
            <person name="LaButti K."/>
            <person name="Morin E."/>
            <person name="Salamov A."/>
            <person name="Lipzen A."/>
            <person name="Mereny Z."/>
            <person name="Hegedus B."/>
            <person name="Baldrian P."/>
            <person name="Stursova M."/>
            <person name="Weitz H."/>
            <person name="Taylor A."/>
            <person name="Grigoriev I.V."/>
            <person name="Nagy L.G."/>
            <person name="Martin F."/>
            <person name="Kauserud H."/>
        </authorList>
    </citation>
    <scope>NUCLEOTIDE SEQUENCE</scope>
    <source>
        <strain evidence="1">CBHHK182m</strain>
    </source>
</reference>
<gene>
    <name evidence="1" type="ORF">B0H16DRAFT_1303728</name>
</gene>
<evidence type="ECO:0000313" key="1">
    <source>
        <dbReference type="EMBL" id="KAJ7775141.1"/>
    </source>
</evidence>
<protein>
    <submittedName>
        <fullName evidence="1">Uncharacterized protein</fullName>
    </submittedName>
</protein>
<sequence>MARLSSHFTSLYRLFLRTASTSVLHQPKAATTLRKLWRPAFEDAAKVTIELQSNVSPVRRYDLELWLQTWHRRIDNTLALLYTSSKSRGLAHQLTRNLAHLTRGEQERIDAQKRPEWKPKLPVGSIEYKPFFVDPHRNKVQEEQAEASHAWDALQEVVRMAEGKHELSLGKVRVRR</sequence>
<organism evidence="1 2">
    <name type="scientific">Mycena metata</name>
    <dbReference type="NCBI Taxonomy" id="1033252"/>
    <lineage>
        <taxon>Eukaryota</taxon>
        <taxon>Fungi</taxon>
        <taxon>Dikarya</taxon>
        <taxon>Basidiomycota</taxon>
        <taxon>Agaricomycotina</taxon>
        <taxon>Agaricomycetes</taxon>
        <taxon>Agaricomycetidae</taxon>
        <taxon>Agaricales</taxon>
        <taxon>Marasmiineae</taxon>
        <taxon>Mycenaceae</taxon>
        <taxon>Mycena</taxon>
    </lineage>
</organism>